<protein>
    <recommendedName>
        <fullName evidence="4">Proline iminopeptidase</fullName>
        <ecNumber evidence="3">3.4.11.5</ecNumber>
    </recommendedName>
    <alternativeName>
        <fullName evidence="6">Prolyl aminopeptidase</fullName>
    </alternativeName>
</protein>
<sequence>MKLVSVPVETLSVPFRDYSTWVKITSPERPAPAALPLIVLHGGPGMAHNYVANIAGLADETGRTVIHYDQVGCGQSTHLPDAPADFWTPALFVEEFHTVRGALGIGDYHLLGQSWGGMLGAEIAVGRPDGLRSLAICNSPASMELWVAGAAELRAQLPPQTRDAMDRHEAAGTVTDPEYLAATLEFYRRHVCRMDPFPQDFLDSEAQMEAEPTVYHTMNGPNEFHVVGTLRDWTIIDRLGAVEVPTLVVAGEFDEATPATWQPYVERIPGARSHVFADTSHCTHLEKPEEFRAVIGTFLSAHDPADAARN</sequence>
<dbReference type="NCBIfam" id="TIGR01250">
    <property type="entry name" value="pro_imino_pep_2"/>
    <property type="match status" value="1"/>
</dbReference>
<accession>A0A0J6W8Y6</accession>
<evidence type="ECO:0000256" key="4">
    <source>
        <dbReference type="ARBA" id="ARBA00021843"/>
    </source>
</evidence>
<dbReference type="STRING" id="37916.MCHLDSM_02280"/>
<dbReference type="Pfam" id="PF00561">
    <property type="entry name" value="Abhydrolase_1"/>
    <property type="match status" value="1"/>
</dbReference>
<name>A0A0J6W8Y6_9MYCO</name>
<evidence type="ECO:0000256" key="5">
    <source>
        <dbReference type="ARBA" id="ARBA00022801"/>
    </source>
</evidence>
<evidence type="ECO:0000313" key="11">
    <source>
        <dbReference type="Proteomes" id="UP000036513"/>
    </source>
</evidence>
<organism evidence="10 11">
    <name type="scientific">Mycolicibacterium chlorophenolicum</name>
    <dbReference type="NCBI Taxonomy" id="37916"/>
    <lineage>
        <taxon>Bacteria</taxon>
        <taxon>Bacillati</taxon>
        <taxon>Actinomycetota</taxon>
        <taxon>Actinomycetes</taxon>
        <taxon>Mycobacteriales</taxon>
        <taxon>Mycobacteriaceae</taxon>
        <taxon>Mycolicibacterium</taxon>
    </lineage>
</organism>
<dbReference type="PANTHER" id="PTHR43194">
    <property type="entry name" value="HYDROLASE ALPHA/BETA FOLD FAMILY"/>
    <property type="match status" value="1"/>
</dbReference>
<feature type="active site" description="Nucleophile" evidence="8">
    <location>
        <position position="114"/>
    </location>
</feature>
<dbReference type="PIRSF" id="PIRSF005539">
    <property type="entry name" value="Pept_S33_TRI_F1"/>
    <property type="match status" value="1"/>
</dbReference>
<dbReference type="InterPro" id="IPR029058">
    <property type="entry name" value="AB_hydrolase_fold"/>
</dbReference>
<dbReference type="PANTHER" id="PTHR43194:SF2">
    <property type="entry name" value="PEROXISOMAL MEMBRANE PROTEIN LPX1"/>
    <property type="match status" value="1"/>
</dbReference>
<dbReference type="GO" id="GO:0006508">
    <property type="term" value="P:proteolysis"/>
    <property type="evidence" value="ECO:0007669"/>
    <property type="project" value="InterPro"/>
</dbReference>
<dbReference type="SUPFAM" id="SSF53474">
    <property type="entry name" value="alpha/beta-Hydrolases"/>
    <property type="match status" value="1"/>
</dbReference>
<evidence type="ECO:0000256" key="1">
    <source>
        <dbReference type="ARBA" id="ARBA00001585"/>
    </source>
</evidence>
<dbReference type="PRINTS" id="PR00793">
    <property type="entry name" value="PROAMNOPTASE"/>
</dbReference>
<comment type="catalytic activity">
    <reaction evidence="1">
        <text>Release of N-terminal proline from a peptide.</text>
        <dbReference type="EC" id="3.4.11.5"/>
    </reaction>
</comment>
<feature type="active site" description="Proton donor" evidence="8">
    <location>
        <position position="281"/>
    </location>
</feature>
<dbReference type="Gene3D" id="3.40.50.1820">
    <property type="entry name" value="alpha/beta hydrolase"/>
    <property type="match status" value="1"/>
</dbReference>
<evidence type="ECO:0000256" key="3">
    <source>
        <dbReference type="ARBA" id="ARBA00012568"/>
    </source>
</evidence>
<gene>
    <name evidence="10" type="primary">laaA</name>
    <name evidence="10" type="ORF">MCHLDSM_02280</name>
</gene>
<evidence type="ECO:0000256" key="2">
    <source>
        <dbReference type="ARBA" id="ARBA00010088"/>
    </source>
</evidence>
<feature type="active site" evidence="8">
    <location>
        <position position="254"/>
    </location>
</feature>
<dbReference type="InterPro" id="IPR050228">
    <property type="entry name" value="Carboxylesterase_BioH"/>
</dbReference>
<comment type="similarity">
    <text evidence="2 7">Belongs to the peptidase S33 family.</text>
</comment>
<evidence type="ECO:0000259" key="9">
    <source>
        <dbReference type="Pfam" id="PF00561"/>
    </source>
</evidence>
<evidence type="ECO:0000256" key="6">
    <source>
        <dbReference type="ARBA" id="ARBA00029605"/>
    </source>
</evidence>
<dbReference type="InterPro" id="IPR002410">
    <property type="entry name" value="Peptidase_S33"/>
</dbReference>
<dbReference type="AlphaFoldDB" id="A0A0J6W8Y6"/>
<evidence type="ECO:0000313" key="10">
    <source>
        <dbReference type="EMBL" id="KMO78363.1"/>
    </source>
</evidence>
<keyword evidence="11" id="KW-1185">Reference proteome</keyword>
<evidence type="ECO:0000256" key="8">
    <source>
        <dbReference type="PIRSR" id="PIRSR005539-1"/>
    </source>
</evidence>
<keyword evidence="5 7" id="KW-0378">Hydrolase</keyword>
<dbReference type="Proteomes" id="UP000036513">
    <property type="component" value="Unassembled WGS sequence"/>
</dbReference>
<dbReference type="SMR" id="A0A0J6W8Y6"/>
<reference evidence="10 11" key="1">
    <citation type="journal article" date="2015" name="Genome Biol. Evol.">
        <title>Characterization of Three Mycobacterium spp. with Potential Use in Bioremediation by Genome Sequencing and Comparative Genomics.</title>
        <authorList>
            <person name="Das S."/>
            <person name="Pettersson B.M."/>
            <person name="Behra P.R."/>
            <person name="Ramesh M."/>
            <person name="Dasgupta S."/>
            <person name="Bhattacharya A."/>
            <person name="Kirsebom L.A."/>
        </authorList>
    </citation>
    <scope>NUCLEOTIDE SEQUENCE [LARGE SCALE GENOMIC DNA]</scope>
    <source>
        <strain evidence="10 11">DSM 43826</strain>
    </source>
</reference>
<proteinExistence type="inferred from homology"/>
<evidence type="ECO:0000256" key="7">
    <source>
        <dbReference type="PIRNR" id="PIRNR005539"/>
    </source>
</evidence>
<dbReference type="GO" id="GO:0004177">
    <property type="term" value="F:aminopeptidase activity"/>
    <property type="evidence" value="ECO:0007669"/>
    <property type="project" value="UniProtKB-EC"/>
</dbReference>
<dbReference type="InterPro" id="IPR000073">
    <property type="entry name" value="AB_hydrolase_1"/>
</dbReference>
<dbReference type="EC" id="3.4.11.5" evidence="3"/>
<feature type="domain" description="AB hydrolase-1" evidence="9">
    <location>
        <begin position="36"/>
        <end position="288"/>
    </location>
</feature>
<comment type="caution">
    <text evidence="10">The sequence shown here is derived from an EMBL/GenBank/DDBJ whole genome shotgun (WGS) entry which is preliminary data.</text>
</comment>
<dbReference type="InterPro" id="IPR005945">
    <property type="entry name" value="Pro_imino_pep"/>
</dbReference>
<dbReference type="PATRIC" id="fig|37916.4.peg.2199"/>
<dbReference type="EMBL" id="JYNL01000020">
    <property type="protein sequence ID" value="KMO78363.1"/>
    <property type="molecule type" value="Genomic_DNA"/>
</dbReference>